<dbReference type="RefSeq" id="XP_009168986.1">
    <property type="nucleotide sequence ID" value="XM_009170722.1"/>
</dbReference>
<name>A0A074ZIV1_OPIVI</name>
<reference evidence="2 3" key="1">
    <citation type="submission" date="2013-11" db="EMBL/GenBank/DDBJ databases">
        <title>Opisthorchis viverrini - life in the bile duct.</title>
        <authorList>
            <person name="Young N.D."/>
            <person name="Nagarajan N."/>
            <person name="Lin S.J."/>
            <person name="Korhonen P.K."/>
            <person name="Jex A.R."/>
            <person name="Hall R.S."/>
            <person name="Safavi-Hemami H."/>
            <person name="Kaewkong W."/>
            <person name="Bertrand D."/>
            <person name="Gao S."/>
            <person name="Seet Q."/>
            <person name="Wongkham S."/>
            <person name="Teh B.T."/>
            <person name="Wongkham C."/>
            <person name="Intapan P.M."/>
            <person name="Maleewong W."/>
            <person name="Yang X."/>
            <person name="Hu M."/>
            <person name="Wang Z."/>
            <person name="Hofmann A."/>
            <person name="Sternberg P.W."/>
            <person name="Tan P."/>
            <person name="Wang J."/>
            <person name="Gasser R.B."/>
        </authorList>
    </citation>
    <scope>NUCLEOTIDE SEQUENCE [LARGE SCALE GENOMIC DNA]</scope>
</reference>
<feature type="compositionally biased region" description="Polar residues" evidence="1">
    <location>
        <begin position="64"/>
        <end position="74"/>
    </location>
</feature>
<feature type="region of interest" description="Disordered" evidence="1">
    <location>
        <begin position="1"/>
        <end position="25"/>
    </location>
</feature>
<proteinExistence type="predicted"/>
<evidence type="ECO:0000313" key="2">
    <source>
        <dbReference type="EMBL" id="KER27253.1"/>
    </source>
</evidence>
<gene>
    <name evidence="2" type="ORF">T265_05657</name>
</gene>
<keyword evidence="3" id="KW-1185">Reference proteome</keyword>
<dbReference type="CTD" id="20319839"/>
<accession>A0A074ZIV1</accession>
<evidence type="ECO:0000256" key="1">
    <source>
        <dbReference type="SAM" id="MobiDB-lite"/>
    </source>
</evidence>
<evidence type="ECO:0000313" key="3">
    <source>
        <dbReference type="Proteomes" id="UP000054324"/>
    </source>
</evidence>
<feature type="compositionally biased region" description="Low complexity" evidence="1">
    <location>
        <begin position="1"/>
        <end position="14"/>
    </location>
</feature>
<protein>
    <submittedName>
        <fullName evidence="2">Uncharacterized protein</fullName>
    </submittedName>
</protein>
<dbReference type="KEGG" id="ovi:T265_05657"/>
<sequence length="74" mass="8098">MTRTSSQSSPEGSSMQMIDSSEIQHRAGNIEASHVFISSELLVDIFLPEHTMDGTPPPDGLISNLITRQEVTNQ</sequence>
<dbReference type="Proteomes" id="UP000054324">
    <property type="component" value="Unassembled WGS sequence"/>
</dbReference>
<organism evidence="2 3">
    <name type="scientific">Opisthorchis viverrini</name>
    <name type="common">Southeast Asian liver fluke</name>
    <dbReference type="NCBI Taxonomy" id="6198"/>
    <lineage>
        <taxon>Eukaryota</taxon>
        <taxon>Metazoa</taxon>
        <taxon>Spiralia</taxon>
        <taxon>Lophotrochozoa</taxon>
        <taxon>Platyhelminthes</taxon>
        <taxon>Trematoda</taxon>
        <taxon>Digenea</taxon>
        <taxon>Opisthorchiida</taxon>
        <taxon>Opisthorchiata</taxon>
        <taxon>Opisthorchiidae</taxon>
        <taxon>Opisthorchis</taxon>
    </lineage>
</organism>
<dbReference type="EMBL" id="KL596727">
    <property type="protein sequence ID" value="KER27253.1"/>
    <property type="molecule type" value="Genomic_DNA"/>
</dbReference>
<dbReference type="AlphaFoldDB" id="A0A074ZIV1"/>
<dbReference type="GeneID" id="20319839"/>
<feature type="region of interest" description="Disordered" evidence="1">
    <location>
        <begin position="53"/>
        <end position="74"/>
    </location>
</feature>